<name>A0A3S3RZM0_METS7</name>
<dbReference type="Gene3D" id="3.30.930.10">
    <property type="entry name" value="Bira Bifunctional Protein, Domain 2"/>
    <property type="match status" value="1"/>
</dbReference>
<evidence type="ECO:0000256" key="2">
    <source>
        <dbReference type="ARBA" id="ARBA00022741"/>
    </source>
</evidence>
<comment type="caution">
    <text evidence="7">The sequence shown here is derived from an EMBL/GenBank/DDBJ whole genome shotgun (WGS) entry which is preliminary data.</text>
</comment>
<organism evidence="7 8">
    <name type="scientific">Methanosuratincola subterraneus</name>
    <dbReference type="NCBI Taxonomy" id="2593994"/>
    <lineage>
        <taxon>Archaea</taxon>
        <taxon>Thermoproteota</taxon>
        <taxon>Methanosuratincolia</taxon>
        <taxon>Candidatus Methanomethylicales</taxon>
        <taxon>Candidatus Methanomethylicaceae</taxon>
        <taxon>Candidatus Methanosuratincola (ex Vanwonterghem et al. 2016)</taxon>
    </lineage>
</organism>
<dbReference type="GO" id="GO:0043039">
    <property type="term" value="P:tRNA aminoacylation"/>
    <property type="evidence" value="ECO:0007669"/>
    <property type="project" value="InterPro"/>
</dbReference>
<dbReference type="InterPro" id="IPR005246">
    <property type="entry name" value="O-Pseryl-tRNA(Cys)_ligase"/>
</dbReference>
<dbReference type="Proteomes" id="UP000288215">
    <property type="component" value="Unassembled WGS sequence"/>
</dbReference>
<accession>A0A3S3RZM0</accession>
<keyword evidence="2" id="KW-0547">Nucleotide-binding</keyword>
<sequence>MKIRIKEVLEKAEKDFEEAWRETGSLVGGKGAFAPGKKGTKHVLIETANRLREIYLELGFDEAVNPMIVDEGDIYKQYGHEAPAILDRCYYLAALPRPDIGIGSERIAKIREAGGPTDEASLSRLKELFHDYKKGKVDGDDLVEKVAEGLGVPDTTALRILNDVFPELRMLEPVPTKLLLRSHMTSAWFLTCAAVQHKLEMPVMLFSVGLRARREQQEDATHLRFHHAASSIIMDEEVSVEDGKRVSEEVIKRLGFGEVRVERKKVTAKYYAPGTEHEVFAKVGGTGWVELMDFGLYSPVALAHYGIEYPVLNIGIGVERVAMLLHGYKDVRELAYPQFYGEWVLSDASLARQLSFIEEPFTEEGKAVERAIVEAIEGHKDAESPCEFMAYEGKVSGREVRVRVYEPDPGVRLVGPAAFNELVVYRANILGIPPQGMENVELVRAARSAGVRTGIRYVDAVAKMAASRIERGGQADIRVRMVKLLSDINLKVSEVGLRYISSRQGKIDVRGPAFIGVKSELMIDQS</sequence>
<dbReference type="EMBL" id="RXGA01000003">
    <property type="protein sequence ID" value="RWX73145.1"/>
    <property type="molecule type" value="Genomic_DNA"/>
</dbReference>
<dbReference type="GO" id="GO:0005524">
    <property type="term" value="F:ATP binding"/>
    <property type="evidence" value="ECO:0007669"/>
    <property type="project" value="UniProtKB-KW"/>
</dbReference>
<keyword evidence="3" id="KW-0067">ATP-binding</keyword>
<dbReference type="AlphaFoldDB" id="A0A3S3RZM0"/>
<dbReference type="PROSITE" id="PS50862">
    <property type="entry name" value="AA_TRNA_LIGASE_II"/>
    <property type="match status" value="1"/>
</dbReference>
<keyword evidence="1" id="KW-0436">Ligase</keyword>
<feature type="domain" description="Aminoacyl-transfer RNA synthetases class-II family profile" evidence="6">
    <location>
        <begin position="51"/>
        <end position="337"/>
    </location>
</feature>
<reference evidence="7 8" key="1">
    <citation type="submission" date="2018-12" db="EMBL/GenBank/DDBJ databases">
        <title>The complete genome of the methanogenic archaea of the candidate phylum Verstraetearchaeota, obtained from the metagenome of underground thermal water.</title>
        <authorList>
            <person name="Kadnikov V.V."/>
            <person name="Mardanov A.V."/>
            <person name="Beletsky A.V."/>
            <person name="Karnachuk O.V."/>
            <person name="Ravin N.V."/>
        </authorList>
    </citation>
    <scope>NUCLEOTIDE SEQUENCE [LARGE SCALE GENOMIC DNA]</scope>
    <source>
        <strain evidence="7">Ch88</strain>
    </source>
</reference>
<dbReference type="GO" id="GO:0006412">
    <property type="term" value="P:translation"/>
    <property type="evidence" value="ECO:0007669"/>
    <property type="project" value="UniProtKB-KW"/>
</dbReference>
<evidence type="ECO:0000256" key="1">
    <source>
        <dbReference type="ARBA" id="ARBA00022598"/>
    </source>
</evidence>
<dbReference type="NCBIfam" id="TIGR00470">
    <property type="entry name" value="sepS"/>
    <property type="match status" value="1"/>
</dbReference>
<keyword evidence="5" id="KW-0030">Aminoacyl-tRNA synthetase</keyword>
<dbReference type="SUPFAM" id="SSF55681">
    <property type="entry name" value="Class II aaRS and biotin synthetases"/>
    <property type="match status" value="1"/>
</dbReference>
<dbReference type="Pfam" id="PF01409">
    <property type="entry name" value="tRNA-synt_2d"/>
    <property type="match status" value="1"/>
</dbReference>
<dbReference type="InterPro" id="IPR045864">
    <property type="entry name" value="aa-tRNA-synth_II/BPL/LPL"/>
</dbReference>
<evidence type="ECO:0000259" key="6">
    <source>
        <dbReference type="PROSITE" id="PS50862"/>
    </source>
</evidence>
<dbReference type="InterPro" id="IPR002319">
    <property type="entry name" value="Phenylalanyl-tRNA_Synthase"/>
</dbReference>
<dbReference type="GO" id="GO:0004812">
    <property type="term" value="F:aminoacyl-tRNA ligase activity"/>
    <property type="evidence" value="ECO:0007669"/>
    <property type="project" value="UniProtKB-KW"/>
</dbReference>
<evidence type="ECO:0000256" key="3">
    <source>
        <dbReference type="ARBA" id="ARBA00022840"/>
    </source>
</evidence>
<evidence type="ECO:0000313" key="8">
    <source>
        <dbReference type="Proteomes" id="UP000288215"/>
    </source>
</evidence>
<dbReference type="InterPro" id="IPR006195">
    <property type="entry name" value="aa-tRNA-synth_II"/>
</dbReference>
<keyword evidence="4" id="KW-0648">Protein biosynthesis</keyword>
<dbReference type="GO" id="GO:0000049">
    <property type="term" value="F:tRNA binding"/>
    <property type="evidence" value="ECO:0007669"/>
    <property type="project" value="InterPro"/>
</dbReference>
<gene>
    <name evidence="7" type="ORF">Metus_1119</name>
</gene>
<proteinExistence type="predicted"/>
<evidence type="ECO:0000256" key="4">
    <source>
        <dbReference type="ARBA" id="ARBA00022917"/>
    </source>
</evidence>
<protein>
    <recommendedName>
        <fullName evidence="6">Aminoacyl-transfer RNA synthetases class-II family profile domain-containing protein</fullName>
    </recommendedName>
</protein>
<evidence type="ECO:0000313" key="7">
    <source>
        <dbReference type="EMBL" id="RWX73145.1"/>
    </source>
</evidence>
<evidence type="ECO:0000256" key="5">
    <source>
        <dbReference type="ARBA" id="ARBA00023146"/>
    </source>
</evidence>